<evidence type="ECO:0000313" key="2">
    <source>
        <dbReference type="Proteomes" id="UP001162029"/>
    </source>
</evidence>
<keyword evidence="2" id="KW-1185">Reference proteome</keyword>
<name>A0AAV0UFI5_9STRA</name>
<organism evidence="1 2">
    <name type="scientific">Peronospora destructor</name>
    <dbReference type="NCBI Taxonomy" id="86335"/>
    <lineage>
        <taxon>Eukaryota</taxon>
        <taxon>Sar</taxon>
        <taxon>Stramenopiles</taxon>
        <taxon>Oomycota</taxon>
        <taxon>Peronosporomycetes</taxon>
        <taxon>Peronosporales</taxon>
        <taxon>Peronosporaceae</taxon>
        <taxon>Peronospora</taxon>
    </lineage>
</organism>
<dbReference type="Gene3D" id="1.25.40.10">
    <property type="entry name" value="Tetratricopeptide repeat domain"/>
    <property type="match status" value="1"/>
</dbReference>
<dbReference type="Proteomes" id="UP001162029">
    <property type="component" value="Unassembled WGS sequence"/>
</dbReference>
<gene>
    <name evidence="1" type="ORF">PDE001_LOCUS5461</name>
</gene>
<comment type="caution">
    <text evidence="1">The sequence shown here is derived from an EMBL/GenBank/DDBJ whole genome shotgun (WGS) entry which is preliminary data.</text>
</comment>
<reference evidence="1" key="1">
    <citation type="submission" date="2022-12" db="EMBL/GenBank/DDBJ databases">
        <authorList>
            <person name="Webb A."/>
        </authorList>
    </citation>
    <scope>NUCLEOTIDE SEQUENCE</scope>
    <source>
        <strain evidence="1">Pd1</strain>
    </source>
</reference>
<sequence length="211" mass="23726">MLRSLGTLRRVLLRRISTFSTSRILPVASKDTKLLQQESVVQDPQLLQQLALLVAKRGQPHETPKAVKILQQLLTNRSFQTDDTTQLAAIYTLDACLQQRRLQDALMLFKAVQEKDILVDLVVVDALLKMLVDVHQVDEAVALIEFGRVNQVDFSTGGERERETTCDPLVDLSQEQHTAENAERLGKFMEYVNDALKIDEVSVGAWMALDG</sequence>
<dbReference type="AlphaFoldDB" id="A0AAV0UFI5"/>
<protein>
    <recommendedName>
        <fullName evidence="3">Pentacotripeptide-repeat region of PRORP domain-containing protein</fullName>
    </recommendedName>
</protein>
<dbReference type="InterPro" id="IPR011990">
    <property type="entry name" value="TPR-like_helical_dom_sf"/>
</dbReference>
<evidence type="ECO:0000313" key="1">
    <source>
        <dbReference type="EMBL" id="CAI5733629.1"/>
    </source>
</evidence>
<accession>A0AAV0UFI5</accession>
<dbReference type="EMBL" id="CANTFM010001009">
    <property type="protein sequence ID" value="CAI5733629.1"/>
    <property type="molecule type" value="Genomic_DNA"/>
</dbReference>
<proteinExistence type="predicted"/>
<evidence type="ECO:0008006" key="3">
    <source>
        <dbReference type="Google" id="ProtNLM"/>
    </source>
</evidence>